<dbReference type="PANTHER" id="PTHR30313:SF2">
    <property type="entry name" value="DNA PRIMASE"/>
    <property type="match status" value="1"/>
</dbReference>
<comment type="similarity">
    <text evidence="12">Belongs to the DnaG primase family.</text>
</comment>
<dbReference type="HAMAP" id="MF_00974">
    <property type="entry name" value="DNA_primase_DnaG"/>
    <property type="match status" value="1"/>
</dbReference>
<evidence type="ECO:0000256" key="2">
    <source>
        <dbReference type="ARBA" id="ARBA00022515"/>
    </source>
</evidence>
<dbReference type="FunFam" id="3.90.980.10:FF:000001">
    <property type="entry name" value="DNA primase"/>
    <property type="match status" value="1"/>
</dbReference>
<dbReference type="KEGG" id="glt:GlitD10_0103"/>
<dbReference type="PROSITE" id="PS50880">
    <property type="entry name" value="TOPRIM"/>
    <property type="match status" value="1"/>
</dbReference>
<dbReference type="SUPFAM" id="SSF56731">
    <property type="entry name" value="DNA primase core"/>
    <property type="match status" value="1"/>
</dbReference>
<dbReference type="GO" id="GO:0008270">
    <property type="term" value="F:zinc ion binding"/>
    <property type="evidence" value="ECO:0007669"/>
    <property type="project" value="UniProtKB-UniRule"/>
</dbReference>
<evidence type="ECO:0000259" key="13">
    <source>
        <dbReference type="PROSITE" id="PS50880"/>
    </source>
</evidence>
<evidence type="ECO:0000256" key="9">
    <source>
        <dbReference type="ARBA" id="ARBA00022842"/>
    </source>
</evidence>
<dbReference type="SMART" id="SM00400">
    <property type="entry name" value="ZnF_CHCC"/>
    <property type="match status" value="1"/>
</dbReference>
<dbReference type="InterPro" id="IPR036977">
    <property type="entry name" value="DNA_primase_Znf_CHC2"/>
</dbReference>
<dbReference type="CDD" id="cd03364">
    <property type="entry name" value="TOPRIM_DnaG_primases"/>
    <property type="match status" value="1"/>
</dbReference>
<evidence type="ECO:0000256" key="12">
    <source>
        <dbReference type="HAMAP-Rule" id="MF_00974"/>
    </source>
</evidence>
<dbReference type="EMBL" id="CP017675">
    <property type="protein sequence ID" value="APB32404.1"/>
    <property type="molecule type" value="Genomic_DNA"/>
</dbReference>
<dbReference type="InterPro" id="IPR050219">
    <property type="entry name" value="DnaG_primase"/>
</dbReference>
<dbReference type="Pfam" id="PF10410">
    <property type="entry name" value="DnaB_bind"/>
    <property type="match status" value="1"/>
</dbReference>
<dbReference type="RefSeq" id="WP_071453154.1">
    <property type="nucleotide sequence ID" value="NZ_CP017675.1"/>
</dbReference>
<dbReference type="SUPFAM" id="SSF57783">
    <property type="entry name" value="Zinc beta-ribbon"/>
    <property type="match status" value="1"/>
</dbReference>
<dbReference type="InterPro" id="IPR030846">
    <property type="entry name" value="DnaG_bac"/>
</dbReference>
<keyword evidence="3 12" id="KW-0808">Transferase</keyword>
<name>A0A1J0A8Z5_9CYAN</name>
<dbReference type="PANTHER" id="PTHR30313">
    <property type="entry name" value="DNA PRIMASE"/>
    <property type="match status" value="1"/>
</dbReference>
<evidence type="ECO:0000256" key="8">
    <source>
        <dbReference type="ARBA" id="ARBA00022833"/>
    </source>
</evidence>
<dbReference type="Gene3D" id="3.90.980.10">
    <property type="entry name" value="DNA primase, catalytic core, N-terminal domain"/>
    <property type="match status" value="1"/>
</dbReference>
<dbReference type="InterPro" id="IPR006295">
    <property type="entry name" value="DNA_primase_DnaG"/>
</dbReference>
<evidence type="ECO:0000256" key="7">
    <source>
        <dbReference type="ARBA" id="ARBA00022771"/>
    </source>
</evidence>
<feature type="domain" description="Toprim" evidence="13">
    <location>
        <begin position="264"/>
        <end position="347"/>
    </location>
</feature>
<keyword evidence="2 12" id="KW-0639">Primosome</keyword>
<dbReference type="Pfam" id="PF08275">
    <property type="entry name" value="DNAG_N"/>
    <property type="match status" value="1"/>
</dbReference>
<evidence type="ECO:0000256" key="11">
    <source>
        <dbReference type="ARBA" id="ARBA00023163"/>
    </source>
</evidence>
<protein>
    <recommendedName>
        <fullName evidence="12">DNA primase</fullName>
        <ecNumber evidence="12">2.7.7.101</ecNumber>
    </recommendedName>
</protein>
<dbReference type="InterPro" id="IPR037068">
    <property type="entry name" value="DNA_primase_core_N_sf"/>
</dbReference>
<dbReference type="NCBIfam" id="TIGR01391">
    <property type="entry name" value="dnaG"/>
    <property type="match status" value="1"/>
</dbReference>
<evidence type="ECO:0000256" key="5">
    <source>
        <dbReference type="ARBA" id="ARBA00022705"/>
    </source>
</evidence>
<dbReference type="STRING" id="1188229.GlitD10_0103"/>
<comment type="subunit">
    <text evidence="12">Monomer. Interacts with DnaB.</text>
</comment>
<dbReference type="Pfam" id="PF01807">
    <property type="entry name" value="Zn_ribbon_DnaG"/>
    <property type="match status" value="1"/>
</dbReference>
<reference evidence="14 15" key="1">
    <citation type="submission" date="2016-10" db="EMBL/GenBank/DDBJ databases">
        <title>Description of Gloeomargarita lithophora gen. nov., sp. nov., a thylakoid-bearing basal-branching cyanobacterium with intracellular carbonates, and proposal for Gloeomargaritales ord. nov.</title>
        <authorList>
            <person name="Moreira D."/>
            <person name="Tavera R."/>
            <person name="Benzerara K."/>
            <person name="Skouri-Panet F."/>
            <person name="Couradeau E."/>
            <person name="Gerard E."/>
            <person name="Loussert C."/>
            <person name="Novelo E."/>
            <person name="Zivanovic Y."/>
            <person name="Lopez-Garcia P."/>
        </authorList>
    </citation>
    <scope>NUCLEOTIDE SEQUENCE [LARGE SCALE GENOMIC DNA]</scope>
    <source>
        <strain evidence="14 15">D10</strain>
    </source>
</reference>
<comment type="cofactor">
    <cofactor evidence="12">
        <name>Zn(2+)</name>
        <dbReference type="ChEBI" id="CHEBI:29105"/>
    </cofactor>
    <text evidence="12">Binds 1 zinc ion per monomer.</text>
</comment>
<evidence type="ECO:0000256" key="10">
    <source>
        <dbReference type="ARBA" id="ARBA00023125"/>
    </source>
</evidence>
<keyword evidence="8 12" id="KW-0862">Zinc</keyword>
<dbReference type="InterPro" id="IPR034151">
    <property type="entry name" value="TOPRIM_DnaG_bac"/>
</dbReference>
<proteinExistence type="inferred from homology"/>
<dbReference type="Proteomes" id="UP000180235">
    <property type="component" value="Chromosome"/>
</dbReference>
<keyword evidence="11 12" id="KW-0804">Transcription</keyword>
<keyword evidence="15" id="KW-1185">Reference proteome</keyword>
<comment type="domain">
    <text evidence="12">Contains an N-terminal zinc-binding domain, a central core domain that contains the primase activity, and a C-terminal DnaB-binding domain.</text>
</comment>
<evidence type="ECO:0000256" key="6">
    <source>
        <dbReference type="ARBA" id="ARBA00022723"/>
    </source>
</evidence>
<dbReference type="GO" id="GO:0005737">
    <property type="term" value="C:cytoplasm"/>
    <property type="evidence" value="ECO:0007669"/>
    <property type="project" value="TreeGrafter"/>
</dbReference>
<keyword evidence="10 12" id="KW-0238">DNA-binding</keyword>
<gene>
    <name evidence="12 14" type="primary">dnaG</name>
    <name evidence="14" type="ORF">GlitD10_0103</name>
</gene>
<comment type="catalytic activity">
    <reaction evidence="12">
        <text>ssDNA + n NTP = ssDNA/pppN(pN)n-1 hybrid + (n-1) diphosphate.</text>
        <dbReference type="EC" id="2.7.7.101"/>
    </reaction>
</comment>
<dbReference type="SMART" id="SM00493">
    <property type="entry name" value="TOPRIM"/>
    <property type="match status" value="1"/>
</dbReference>
<dbReference type="InterPro" id="IPR019475">
    <property type="entry name" value="DNA_primase_DnaB-bd"/>
</dbReference>
<dbReference type="Gene3D" id="3.40.1360.10">
    <property type="match status" value="1"/>
</dbReference>
<dbReference type="FunFam" id="3.90.580.10:FF:000001">
    <property type="entry name" value="DNA primase"/>
    <property type="match status" value="1"/>
</dbReference>
<dbReference type="GO" id="GO:0003899">
    <property type="term" value="F:DNA-directed RNA polymerase activity"/>
    <property type="evidence" value="ECO:0007669"/>
    <property type="project" value="UniProtKB-UniRule"/>
</dbReference>
<dbReference type="InterPro" id="IPR013264">
    <property type="entry name" value="DNAG_N"/>
</dbReference>
<evidence type="ECO:0000313" key="15">
    <source>
        <dbReference type="Proteomes" id="UP000180235"/>
    </source>
</evidence>
<dbReference type="GO" id="GO:0006269">
    <property type="term" value="P:DNA replication, synthesis of primer"/>
    <property type="evidence" value="ECO:0007669"/>
    <property type="project" value="UniProtKB-UniRule"/>
</dbReference>
<keyword evidence="7 12" id="KW-0863">Zinc-finger</keyword>
<dbReference type="Pfam" id="PF13155">
    <property type="entry name" value="Toprim_2"/>
    <property type="match status" value="1"/>
</dbReference>
<comment type="function">
    <text evidence="12">RNA polymerase that catalyzes the synthesis of short RNA molecules used as primers for DNA polymerase during DNA replication.</text>
</comment>
<keyword evidence="5 12" id="KW-0235">DNA replication</keyword>
<keyword evidence="4 12" id="KW-0548">Nucleotidyltransferase</keyword>
<organism evidence="14 15">
    <name type="scientific">Gloeomargarita lithophora Alchichica-D10</name>
    <dbReference type="NCBI Taxonomy" id="1188229"/>
    <lineage>
        <taxon>Bacteria</taxon>
        <taxon>Bacillati</taxon>
        <taxon>Cyanobacteriota</taxon>
        <taxon>Cyanophyceae</taxon>
        <taxon>Gloeomargaritales</taxon>
        <taxon>Gloeomargaritaceae</taxon>
        <taxon>Gloeomargarita</taxon>
    </lineage>
</organism>
<keyword evidence="9" id="KW-0460">Magnesium</keyword>
<dbReference type="GO" id="GO:0000428">
    <property type="term" value="C:DNA-directed RNA polymerase complex"/>
    <property type="evidence" value="ECO:0007669"/>
    <property type="project" value="UniProtKB-KW"/>
</dbReference>
<evidence type="ECO:0000313" key="14">
    <source>
        <dbReference type="EMBL" id="APB32404.1"/>
    </source>
</evidence>
<dbReference type="EC" id="2.7.7.101" evidence="12"/>
<evidence type="ECO:0000256" key="3">
    <source>
        <dbReference type="ARBA" id="ARBA00022679"/>
    </source>
</evidence>
<sequence length="673" mass="77216">METPRLHPDTIEQVRQKVDIVDVVSTRVVLRHQGKGLVGLCPFHEDKKPSFHVSPQKQLYHCFSCGVGGDGIKFLMELGKTSFNEVVLDLAHRYQVPIQTLEPAQQEQYQKQLSRRQQLYEILAVTEHFYEYALGQKNNQMVRDYLTQKRQLTPETIKTFHLGYAPHGWQTLYSYLVEHKGFPAPLVAEAGLIVSRDNGGYYDRFRNRLMIPIRDSQGRMIGFGGRSLDGEEPKYLNSPETPLFNKSQTLFALDQAKEAITRQDQVLVVEGYFDAIALHQAGLTHSVAVLGTALNADQVRMLLRYTESKRVILNFDADKAGQKAVERVIGEVKNLAYQGEMSLHVLYLPAGKDAADYLQQHSANDYQTLVQCAPLWLDWQINRILLQRDNQRPDEFQLVVKQLAALLRQIPNPALRLRYISLAVNDLSKGNSRLVLQLEAYLNRLLRWSDDHPHRSPPLAPITSTNLLEAAEAQLLRIYLHLPPFRQRVVDALDEWDLVFCSSNHRWLWQQIREMEQRVAQSGGVPHTLDLILVLQRLHQSAPAEMRQVQGLCQLDEVTELELCQPNLVIQSAVATMARVICEKNCKHLLSLWQERSMLLTQTPEHDQRQALLVELQRLQDSIHTEKNYLENLDRQRCLHPGRTYSLETTSTEDEIDELILEDVIITGGYEDV</sequence>
<feature type="zinc finger region" description="CHC2-type" evidence="12">
    <location>
        <begin position="41"/>
        <end position="65"/>
    </location>
</feature>
<evidence type="ECO:0000256" key="4">
    <source>
        <dbReference type="ARBA" id="ARBA00022695"/>
    </source>
</evidence>
<accession>A0A1J0A8Z5</accession>
<keyword evidence="6 12" id="KW-0479">Metal-binding</keyword>
<dbReference type="InterPro" id="IPR006171">
    <property type="entry name" value="TOPRIM_dom"/>
</dbReference>
<dbReference type="GO" id="GO:0003677">
    <property type="term" value="F:DNA binding"/>
    <property type="evidence" value="ECO:0007669"/>
    <property type="project" value="UniProtKB-KW"/>
</dbReference>
<dbReference type="GO" id="GO:1990077">
    <property type="term" value="C:primosome complex"/>
    <property type="evidence" value="ECO:0007669"/>
    <property type="project" value="UniProtKB-KW"/>
</dbReference>
<dbReference type="AlphaFoldDB" id="A0A1J0A8Z5"/>
<keyword evidence="1 12" id="KW-0240">DNA-directed RNA polymerase</keyword>
<evidence type="ECO:0000256" key="1">
    <source>
        <dbReference type="ARBA" id="ARBA00022478"/>
    </source>
</evidence>
<dbReference type="OrthoDB" id="9803773at2"/>
<dbReference type="Gene3D" id="3.90.580.10">
    <property type="entry name" value="Zinc finger, CHC2-type domain"/>
    <property type="match status" value="1"/>
</dbReference>
<dbReference type="InterPro" id="IPR002694">
    <property type="entry name" value="Znf_CHC2"/>
</dbReference>